<sequence length="931" mass="103243">MLRPEDFVAFFQELHQGAEPYSWQLGILDDLLETGRWPESITAPTGSGKSAVVDIHVFARALAIQDGLEVPRRLVLVVGRRALVDSQAEHARAIQRILSAPEKSAVTEEVSKLLMRDSIGFGQPLGVSVIRGGLTLDRGWIDHPALTQVLCMTPDMFGSRLLHHGYGEARAARPRSAGLLAFDTAVIIDEAHLNIQLAKTVRRVREIVAESPVAHTVAPLQVVETTATPQPGTPPGVAVQESTLDLSSPSDEQLLQRLRANKSLSVVGLESWPLPRSGVARKQGIAAIADCAVEIRGRVGGTVGVVLNRVADAVSIADYLKRAGHSVVLRVGPMQPLMAMRVAARHPSLLTPEGDADVAFLVATQTIEVGVDLDLHGMVTECASAPALVQRFGRVNRRGYLSHAEIAVVGPLEGSGDLTNVWPYTELEIREAIGWISDVARRSLDLSPSSIMQTRVPPSSRRRLIYERLSLADSELLSHTSEDVFADPELDVWLDDQMGEIDRNVGVIGRRMPALNENHLPFLNATPPQEHEVFPTTMARLREGFVYAAKHTERHGDGRPKDYASVAYIFRDSEWIPWSDERMRLRPGDVACFASTLELVHEGVFLPGIGKEQLGDWLESWVKYPDLRSVLPWPRQRVLQQSSIRDEDASRASMDTIGDALLFQISQIVKDGEELSILNVQDRMSRAGFGEWLQLLMCGSESVEDKTVRFETAPPSVDGHVEWVVFTWESADNLEGESRQEWTLSGRVLLDNHQKDVEDRTGELTRTIGLDRDLARSIALAARHHDDGKKHPLFQKRLGNLLEDAEPLAKSGRRRSLARSRTGSDGLPQGWRHEQFSVLLNAESEWHDKDLILRLIGTSHGHGRAMFDQSTGQLCTAIDDEALRSVADRLFVRGNWDELMERTGLEHRWWGVSYLEAILRAADCQVSKEGR</sequence>
<dbReference type="SUPFAM" id="SSF52540">
    <property type="entry name" value="P-loop containing nucleoside triphosphate hydrolases"/>
    <property type="match status" value="1"/>
</dbReference>
<keyword evidence="5" id="KW-0378">Hydrolase</keyword>
<dbReference type="EMBL" id="JAFFJS010000006">
    <property type="protein sequence ID" value="MBM9433925.1"/>
    <property type="molecule type" value="Genomic_DNA"/>
</dbReference>
<dbReference type="Gene3D" id="3.40.50.300">
    <property type="entry name" value="P-loop containing nucleotide triphosphate hydrolases"/>
    <property type="match status" value="2"/>
</dbReference>
<evidence type="ECO:0000256" key="6">
    <source>
        <dbReference type="ARBA" id="ARBA00022806"/>
    </source>
</evidence>
<comment type="similarity">
    <text evidence="2">In the central section; belongs to the CRISPR-associated helicase Cas3 family.</text>
</comment>
<comment type="similarity">
    <text evidence="1">In the N-terminal section; belongs to the CRISPR-associated nuclease Cas3-HD family.</text>
</comment>
<evidence type="ECO:0000256" key="1">
    <source>
        <dbReference type="ARBA" id="ARBA00006847"/>
    </source>
</evidence>
<dbReference type="Gene3D" id="1.10.3210.30">
    <property type="match status" value="1"/>
</dbReference>
<reference evidence="11" key="1">
    <citation type="submission" date="2021-02" db="EMBL/GenBank/DDBJ databases">
        <title>Leucobacter sp. CX169.</title>
        <authorList>
            <person name="Cheng Y."/>
        </authorList>
    </citation>
    <scope>NUCLEOTIDE SEQUENCE [LARGE SCALE GENOMIC DNA]</scope>
    <source>
        <strain evidence="11">JY899</strain>
    </source>
</reference>
<evidence type="ECO:0000256" key="3">
    <source>
        <dbReference type="ARBA" id="ARBA00022723"/>
    </source>
</evidence>
<comment type="caution">
    <text evidence="10">The sequence shown here is derived from an EMBL/GenBank/DDBJ whole genome shotgun (WGS) entry which is preliminary data.</text>
</comment>
<accession>A0ABS2TGZ2</accession>
<dbReference type="InterPro" id="IPR013444">
    <property type="entry name" value="Helicase_Cas3_CRISPR-ass_Anaes"/>
</dbReference>
<evidence type="ECO:0000256" key="8">
    <source>
        <dbReference type="ARBA" id="ARBA00023118"/>
    </source>
</evidence>
<proteinExistence type="inferred from homology"/>
<evidence type="ECO:0000256" key="5">
    <source>
        <dbReference type="ARBA" id="ARBA00022801"/>
    </source>
</evidence>
<dbReference type="RefSeq" id="WP_187997017.1">
    <property type="nucleotide sequence ID" value="NZ_JACEXG010000006.1"/>
</dbReference>
<keyword evidence="8" id="KW-0051">Antiviral defense</keyword>
<keyword evidence="11" id="KW-1185">Reference proteome</keyword>
<dbReference type="Pfam" id="PF22590">
    <property type="entry name" value="Cas3-like_C_2"/>
    <property type="match status" value="1"/>
</dbReference>
<dbReference type="InterPro" id="IPR006483">
    <property type="entry name" value="CRISPR-assoc_Cas3_HD"/>
</dbReference>
<organism evidence="10 11">
    <name type="scientific">Flaviflexus equikiangi</name>
    <dbReference type="NCBI Taxonomy" id="2758573"/>
    <lineage>
        <taxon>Bacteria</taxon>
        <taxon>Bacillati</taxon>
        <taxon>Actinomycetota</taxon>
        <taxon>Actinomycetes</taxon>
        <taxon>Actinomycetales</taxon>
        <taxon>Actinomycetaceae</taxon>
        <taxon>Flaviflexus</taxon>
    </lineage>
</organism>
<keyword evidence="3" id="KW-0479">Metal-binding</keyword>
<protein>
    <submittedName>
        <fullName evidence="10">Type I-U CRISPR-associated helicase/endonuclease Cas3</fullName>
    </submittedName>
</protein>
<gene>
    <name evidence="10" type="primary">cas3u</name>
    <name evidence="10" type="ORF">JVW63_09495</name>
</gene>
<feature type="domain" description="HD Cas3-type" evidence="9">
    <location>
        <begin position="743"/>
        <end position="926"/>
    </location>
</feature>
<name>A0ABS2TGZ2_9ACTO</name>
<dbReference type="InterPro" id="IPR038257">
    <property type="entry name" value="CRISPR-assoc_Cas3_HD_sf"/>
</dbReference>
<evidence type="ECO:0000259" key="9">
    <source>
        <dbReference type="PROSITE" id="PS51643"/>
    </source>
</evidence>
<dbReference type="InterPro" id="IPR054712">
    <property type="entry name" value="Cas3-like_dom"/>
</dbReference>
<evidence type="ECO:0000256" key="2">
    <source>
        <dbReference type="ARBA" id="ARBA00009046"/>
    </source>
</evidence>
<dbReference type="InterPro" id="IPR027417">
    <property type="entry name" value="P-loop_NTPase"/>
</dbReference>
<keyword evidence="6" id="KW-0347">Helicase</keyword>
<dbReference type="NCBIfam" id="TIGR02621">
    <property type="entry name" value="cas3_GSU0051"/>
    <property type="match status" value="1"/>
</dbReference>
<evidence type="ECO:0000256" key="4">
    <source>
        <dbReference type="ARBA" id="ARBA00022741"/>
    </source>
</evidence>
<keyword evidence="4" id="KW-0547">Nucleotide-binding</keyword>
<evidence type="ECO:0000256" key="7">
    <source>
        <dbReference type="ARBA" id="ARBA00022840"/>
    </source>
</evidence>
<dbReference type="PROSITE" id="PS51643">
    <property type="entry name" value="HD_CAS3"/>
    <property type="match status" value="1"/>
</dbReference>
<evidence type="ECO:0000313" key="11">
    <source>
        <dbReference type="Proteomes" id="UP000705983"/>
    </source>
</evidence>
<evidence type="ECO:0000313" key="10">
    <source>
        <dbReference type="EMBL" id="MBM9433925.1"/>
    </source>
</evidence>
<keyword evidence="7" id="KW-0067">ATP-binding</keyword>
<dbReference type="Proteomes" id="UP000705983">
    <property type="component" value="Unassembled WGS sequence"/>
</dbReference>